<dbReference type="InterPro" id="IPR006390">
    <property type="entry name" value="DHP_synth_dom"/>
</dbReference>
<dbReference type="InterPro" id="IPR045031">
    <property type="entry name" value="DHP_synth-like"/>
</dbReference>
<dbReference type="RefSeq" id="WP_171328806.1">
    <property type="nucleotide sequence ID" value="NZ_WVRA01000001.1"/>
</dbReference>
<evidence type="ECO:0000256" key="9">
    <source>
        <dbReference type="RuleBase" id="RU361205"/>
    </source>
</evidence>
<dbReference type="GO" id="GO:0046872">
    <property type="term" value="F:metal ion binding"/>
    <property type="evidence" value="ECO:0007669"/>
    <property type="project" value="UniProtKB-KW"/>
</dbReference>
<reference evidence="11" key="1">
    <citation type="submission" date="2019-12" db="EMBL/GenBank/DDBJ databases">
        <title>Ruegeria JWLKs population differentiation of coral mucus and skeleton niches.</title>
        <authorList>
            <person name="Luo D."/>
        </authorList>
    </citation>
    <scope>NUCLEOTIDE SEQUENCE</scope>
    <source>
        <strain evidence="11">HKCCD6181</strain>
    </source>
</reference>
<comment type="caution">
    <text evidence="11">The sequence shown here is derived from an EMBL/GenBank/DDBJ whole genome shotgun (WGS) entry which is preliminary data.</text>
</comment>
<dbReference type="GO" id="GO:0004156">
    <property type="term" value="F:dihydropteroate synthase activity"/>
    <property type="evidence" value="ECO:0007669"/>
    <property type="project" value="UniProtKB-EC"/>
</dbReference>
<evidence type="ECO:0000313" key="12">
    <source>
        <dbReference type="Proteomes" id="UP000597886"/>
    </source>
</evidence>
<evidence type="ECO:0000256" key="4">
    <source>
        <dbReference type="ARBA" id="ARBA00012458"/>
    </source>
</evidence>
<dbReference type="GO" id="GO:0046656">
    <property type="term" value="P:folic acid biosynthetic process"/>
    <property type="evidence" value="ECO:0007669"/>
    <property type="project" value="UniProtKB-KW"/>
</dbReference>
<dbReference type="GO" id="GO:0046654">
    <property type="term" value="P:tetrahydrofolate biosynthetic process"/>
    <property type="evidence" value="ECO:0007669"/>
    <property type="project" value="TreeGrafter"/>
</dbReference>
<protein>
    <recommendedName>
        <fullName evidence="4 9">Dihydropteroate synthase</fullName>
        <shortName evidence="9">DHPS</shortName>
        <ecNumber evidence="4 9">2.5.1.15</ecNumber>
    </recommendedName>
    <alternativeName>
        <fullName evidence="9">Dihydropteroate pyrophosphorylase</fullName>
    </alternativeName>
</protein>
<keyword evidence="7 9" id="KW-0460">Magnesium</keyword>
<dbReference type="Proteomes" id="UP000597886">
    <property type="component" value="Unassembled WGS sequence"/>
</dbReference>
<dbReference type="SUPFAM" id="SSF51717">
    <property type="entry name" value="Dihydropteroate synthetase-like"/>
    <property type="match status" value="1"/>
</dbReference>
<sequence length="332" mass="35115">MRTYFRPLTQHGATRPTGAVPLAGQPLWFTHVEALRRGFEPEIVAASDIPPDHLSRLSQPRADVTGLDMQLPHIMGILNATPDSFSDGGVHSSVDAARVAAVNMVAHGATILDIGGESTRPGADFVPAGEEIARTRTLIEAIRSETGALISIDTRKVDVAKAACAAGAGLVNDVSGFTFDPALAPFCAAQGVPVCVMHMQGDPATMQINPQYDNVLLDVYDFLEGQIALLERLGLSRDQIVVDPGIGFGKTEDHNLTLLRNLSLFHGLGCPILLGVSRKGFIGTIGKEPCKTARAPGSIAVALAGLSQGVQIIRVHDVAETSQALRLWAAVR</sequence>
<dbReference type="EC" id="2.5.1.15" evidence="4 9"/>
<comment type="catalytic activity">
    <reaction evidence="1">
        <text>(7,8-dihydropterin-6-yl)methyl diphosphate + 4-aminobenzoate = 7,8-dihydropteroate + diphosphate</text>
        <dbReference type="Rhea" id="RHEA:19949"/>
        <dbReference type="ChEBI" id="CHEBI:17836"/>
        <dbReference type="ChEBI" id="CHEBI:17839"/>
        <dbReference type="ChEBI" id="CHEBI:33019"/>
        <dbReference type="ChEBI" id="CHEBI:72950"/>
        <dbReference type="EC" id="2.5.1.15"/>
    </reaction>
</comment>
<comment type="pathway">
    <text evidence="3 9">Cofactor biosynthesis; tetrahydrofolate biosynthesis; 7,8-dihydrofolate from 2-amino-4-hydroxy-6-hydroxymethyl-7,8-dihydropteridine diphosphate and 4-aminobenzoate: step 1/2.</text>
</comment>
<dbReference type="NCBIfam" id="TIGR01496">
    <property type="entry name" value="DHPS"/>
    <property type="match status" value="1"/>
</dbReference>
<dbReference type="GO" id="GO:0005829">
    <property type="term" value="C:cytosol"/>
    <property type="evidence" value="ECO:0007669"/>
    <property type="project" value="TreeGrafter"/>
</dbReference>
<name>A0AA90YRD8_9RHOB</name>
<dbReference type="PANTHER" id="PTHR20941">
    <property type="entry name" value="FOLATE SYNTHESIS PROTEINS"/>
    <property type="match status" value="1"/>
</dbReference>
<accession>A0AA90YRD8</accession>
<evidence type="ECO:0000256" key="5">
    <source>
        <dbReference type="ARBA" id="ARBA00022679"/>
    </source>
</evidence>
<dbReference type="PROSITE" id="PS00792">
    <property type="entry name" value="DHPS_1"/>
    <property type="match status" value="1"/>
</dbReference>
<evidence type="ECO:0000256" key="1">
    <source>
        <dbReference type="ARBA" id="ARBA00000012"/>
    </source>
</evidence>
<dbReference type="AlphaFoldDB" id="A0AA90YRD8"/>
<dbReference type="CDD" id="cd00739">
    <property type="entry name" value="DHPS"/>
    <property type="match status" value="1"/>
</dbReference>
<comment type="cofactor">
    <cofactor evidence="2 9">
        <name>Mg(2+)</name>
        <dbReference type="ChEBI" id="CHEBI:18420"/>
    </cofactor>
</comment>
<evidence type="ECO:0000259" key="10">
    <source>
        <dbReference type="PROSITE" id="PS50972"/>
    </source>
</evidence>
<dbReference type="InterPro" id="IPR011005">
    <property type="entry name" value="Dihydropteroate_synth-like_sf"/>
</dbReference>
<proteinExistence type="inferred from homology"/>
<evidence type="ECO:0000256" key="8">
    <source>
        <dbReference type="ARBA" id="ARBA00022909"/>
    </source>
</evidence>
<evidence type="ECO:0000256" key="6">
    <source>
        <dbReference type="ARBA" id="ARBA00022723"/>
    </source>
</evidence>
<evidence type="ECO:0000256" key="7">
    <source>
        <dbReference type="ARBA" id="ARBA00022842"/>
    </source>
</evidence>
<dbReference type="InterPro" id="IPR000489">
    <property type="entry name" value="Pterin-binding_dom"/>
</dbReference>
<comment type="function">
    <text evidence="9">Catalyzes the condensation of para-aminobenzoate (pABA) with 6-hydroxymethyl-7,8-dihydropterin diphosphate (DHPt-PP) to form 7,8-dihydropteroate (H2Pte), the immediate precursor of folate derivatives.</text>
</comment>
<organism evidence="11 12">
    <name type="scientific">Ruegeria atlantica</name>
    <dbReference type="NCBI Taxonomy" id="81569"/>
    <lineage>
        <taxon>Bacteria</taxon>
        <taxon>Pseudomonadati</taxon>
        <taxon>Pseudomonadota</taxon>
        <taxon>Alphaproteobacteria</taxon>
        <taxon>Rhodobacterales</taxon>
        <taxon>Roseobacteraceae</taxon>
        <taxon>Ruegeria</taxon>
    </lineage>
</organism>
<evidence type="ECO:0000313" key="11">
    <source>
        <dbReference type="EMBL" id="NOE17507.1"/>
    </source>
</evidence>
<dbReference type="Pfam" id="PF00809">
    <property type="entry name" value="Pterin_bind"/>
    <property type="match status" value="1"/>
</dbReference>
<dbReference type="Gene3D" id="3.20.20.20">
    <property type="entry name" value="Dihydropteroate synthase-like"/>
    <property type="match status" value="1"/>
</dbReference>
<dbReference type="PANTHER" id="PTHR20941:SF1">
    <property type="entry name" value="FOLIC ACID SYNTHESIS PROTEIN FOL1"/>
    <property type="match status" value="1"/>
</dbReference>
<feature type="domain" description="Pterin-binding" evidence="10">
    <location>
        <begin position="72"/>
        <end position="326"/>
    </location>
</feature>
<comment type="similarity">
    <text evidence="9">Belongs to the DHPS family.</text>
</comment>
<dbReference type="EMBL" id="WVRA01000001">
    <property type="protein sequence ID" value="NOE17507.1"/>
    <property type="molecule type" value="Genomic_DNA"/>
</dbReference>
<dbReference type="PROSITE" id="PS00793">
    <property type="entry name" value="DHPS_2"/>
    <property type="match status" value="1"/>
</dbReference>
<gene>
    <name evidence="11" type="primary">folP</name>
    <name evidence="11" type="ORF">GS634_05140</name>
</gene>
<evidence type="ECO:0000256" key="3">
    <source>
        <dbReference type="ARBA" id="ARBA00004763"/>
    </source>
</evidence>
<keyword evidence="8 9" id="KW-0289">Folate biosynthesis</keyword>
<evidence type="ECO:0000256" key="2">
    <source>
        <dbReference type="ARBA" id="ARBA00001946"/>
    </source>
</evidence>
<keyword evidence="5 9" id="KW-0808">Transferase</keyword>
<keyword evidence="6 9" id="KW-0479">Metal-binding</keyword>
<dbReference type="PROSITE" id="PS50972">
    <property type="entry name" value="PTERIN_BINDING"/>
    <property type="match status" value="1"/>
</dbReference>